<evidence type="ECO:0000256" key="4">
    <source>
        <dbReference type="ARBA" id="ARBA00030602"/>
    </source>
</evidence>
<dbReference type="InterPro" id="IPR013024">
    <property type="entry name" value="GGCT-like"/>
</dbReference>
<comment type="caution">
    <text evidence="6">The sequence shown here is derived from an EMBL/GenBank/DDBJ whole genome shotgun (WGS) entry which is preliminary data.</text>
</comment>
<accession>A0ABT1Z0F6</accession>
<dbReference type="InterPro" id="IPR036568">
    <property type="entry name" value="GGCT-like_sf"/>
</dbReference>
<dbReference type="CDD" id="cd06661">
    <property type="entry name" value="GGCT_like"/>
    <property type="match status" value="1"/>
</dbReference>
<name>A0ABT1Z0F6_9RHOB</name>
<dbReference type="InterPro" id="IPR020084">
    <property type="entry name" value="NUDIX_hydrolase_CS"/>
</dbReference>
<organism evidence="6 7">
    <name type="scientific">Pseudosulfitobacter koreensis</name>
    <dbReference type="NCBI Taxonomy" id="2968472"/>
    <lineage>
        <taxon>Bacteria</taxon>
        <taxon>Pseudomonadati</taxon>
        <taxon>Pseudomonadota</taxon>
        <taxon>Alphaproteobacteria</taxon>
        <taxon>Rhodobacterales</taxon>
        <taxon>Roseobacteraceae</taxon>
        <taxon>Pseudosulfitobacter</taxon>
    </lineage>
</organism>
<dbReference type="Pfam" id="PF06094">
    <property type="entry name" value="GGACT"/>
    <property type="match status" value="1"/>
</dbReference>
<dbReference type="InterPro" id="IPR045038">
    <property type="entry name" value="AIG2-like"/>
</dbReference>
<dbReference type="SUPFAM" id="SSF110857">
    <property type="entry name" value="Gamma-glutamyl cyclotransferase-like"/>
    <property type="match status" value="1"/>
</dbReference>
<evidence type="ECO:0000313" key="6">
    <source>
        <dbReference type="EMBL" id="MCR8826620.1"/>
    </source>
</evidence>
<dbReference type="EMBL" id="JANKJG010000005">
    <property type="protein sequence ID" value="MCR8826620.1"/>
    <property type="molecule type" value="Genomic_DNA"/>
</dbReference>
<evidence type="ECO:0000256" key="1">
    <source>
        <dbReference type="ARBA" id="ARBA00001946"/>
    </source>
</evidence>
<dbReference type="InterPro" id="IPR000086">
    <property type="entry name" value="NUDIX_hydrolase_dom"/>
</dbReference>
<dbReference type="PANTHER" id="PTHR31544:SF2">
    <property type="entry name" value="AIG2-LIKE PROTEIN D"/>
    <property type="match status" value="1"/>
</dbReference>
<gene>
    <name evidence="6" type="ORF">NTA49_08730</name>
</gene>
<sequence length="369" mass="40299">MTNLFFYGSLQHVPLLEVVLGAPFADLDVTDAALPDHTVMAVTDGPYPTLVAQKGSVASGIVVRGLTAEQIARLDFYEGGFEFDLRHVTLSDGQGAQVYFAANAELATDGAWSLASWQARWGTMTVIAAREVMGYFGERDAADVARMFPMIRARAVAQVNAGQSKHGALTTPGTVEILDRTRVYANFFAFDEVTLRHERFSGSMSEPLLRGVFIATDAAIVLPYDPVRDRVMLVEQIRLGPLGRGDRSLWQLEPIAGRIDAGETPEQAALREAQEEADLTVTQLLPVAETYASPGNATEFHYIYVGIADLPDSATGVSGKADEAEDIRSHIISFDRLMQMVDDLQAANAPLVVAALWLARHRHRLRNRA</sequence>
<comment type="cofactor">
    <cofactor evidence="1">
        <name>Mg(2+)</name>
        <dbReference type="ChEBI" id="CHEBI:18420"/>
    </cofactor>
</comment>
<evidence type="ECO:0000259" key="5">
    <source>
        <dbReference type="PROSITE" id="PS51462"/>
    </source>
</evidence>
<dbReference type="InterPro" id="IPR004385">
    <property type="entry name" value="NDP_pyrophosphatase"/>
</dbReference>
<dbReference type="InterPro" id="IPR015797">
    <property type="entry name" value="NUDIX_hydrolase-like_dom_sf"/>
</dbReference>
<keyword evidence="3" id="KW-0378">Hydrolase</keyword>
<dbReference type="CDD" id="cd24155">
    <property type="entry name" value="NUDIX_ADPRase"/>
    <property type="match status" value="1"/>
</dbReference>
<keyword evidence="2" id="KW-0808">Transferase</keyword>
<dbReference type="NCBIfam" id="TIGR00052">
    <property type="entry name" value="nudix-type nucleoside diphosphatase, YffH/AdpP family"/>
    <property type="match status" value="1"/>
</dbReference>
<protein>
    <recommendedName>
        <fullName evidence="4">Putative gamma-glutamylcyclotransferase</fullName>
    </recommendedName>
</protein>
<reference evidence="6" key="1">
    <citation type="submission" date="2022-07" db="EMBL/GenBank/DDBJ databases">
        <title>Pseudosulfitobacter sp. strain AP-MA-4, whole genome sequence.</title>
        <authorList>
            <person name="Jiang Y."/>
        </authorList>
    </citation>
    <scope>NUCLEOTIDE SEQUENCE</scope>
    <source>
        <strain evidence="6">AP-MA-4</strain>
    </source>
</reference>
<dbReference type="Proteomes" id="UP001165396">
    <property type="component" value="Unassembled WGS sequence"/>
</dbReference>
<dbReference type="Gene3D" id="3.90.79.10">
    <property type="entry name" value="Nucleoside Triphosphate Pyrophosphohydrolase"/>
    <property type="match status" value="1"/>
</dbReference>
<keyword evidence="7" id="KW-1185">Reference proteome</keyword>
<dbReference type="SUPFAM" id="SSF55811">
    <property type="entry name" value="Nudix"/>
    <property type="match status" value="1"/>
</dbReference>
<evidence type="ECO:0000256" key="2">
    <source>
        <dbReference type="ARBA" id="ARBA00022679"/>
    </source>
</evidence>
<dbReference type="PROSITE" id="PS00893">
    <property type="entry name" value="NUDIX_BOX"/>
    <property type="match status" value="1"/>
</dbReference>
<evidence type="ECO:0000313" key="7">
    <source>
        <dbReference type="Proteomes" id="UP001165396"/>
    </source>
</evidence>
<feature type="domain" description="Nudix hydrolase" evidence="5">
    <location>
        <begin position="214"/>
        <end position="354"/>
    </location>
</feature>
<dbReference type="RefSeq" id="WP_258294330.1">
    <property type="nucleotide sequence ID" value="NZ_JANKJG010000005.1"/>
</dbReference>
<evidence type="ECO:0000256" key="3">
    <source>
        <dbReference type="ARBA" id="ARBA00022801"/>
    </source>
</evidence>
<dbReference type="Pfam" id="PF00293">
    <property type="entry name" value="NUDIX"/>
    <property type="match status" value="1"/>
</dbReference>
<dbReference type="InterPro" id="IPR009288">
    <property type="entry name" value="AIG2-like_dom"/>
</dbReference>
<proteinExistence type="predicted"/>
<dbReference type="Gene3D" id="3.10.490.10">
    <property type="entry name" value="Gamma-glutamyl cyclotransferase-like"/>
    <property type="match status" value="1"/>
</dbReference>
<dbReference type="PANTHER" id="PTHR31544">
    <property type="entry name" value="AIG2-LIKE PROTEIN D"/>
    <property type="match status" value="1"/>
</dbReference>
<dbReference type="PROSITE" id="PS51462">
    <property type="entry name" value="NUDIX"/>
    <property type="match status" value="1"/>
</dbReference>